<dbReference type="PROSITE" id="PS51779">
    <property type="entry name" value="POTRA"/>
    <property type="match status" value="1"/>
</dbReference>
<protein>
    <recommendedName>
        <fullName evidence="8">Cell division protein DivIB</fullName>
    </recommendedName>
</protein>
<dbReference type="HAMAP" id="MF_00912">
    <property type="entry name" value="DivIB"/>
    <property type="match status" value="1"/>
</dbReference>
<proteinExistence type="inferred from homology"/>
<dbReference type="Proteomes" id="UP000019364">
    <property type="component" value="Unassembled WGS sequence"/>
</dbReference>
<evidence type="ECO:0000256" key="3">
    <source>
        <dbReference type="ARBA" id="ARBA00022618"/>
    </source>
</evidence>
<accession>W7YF34</accession>
<organism evidence="10 11">
    <name type="scientific">Paenibacillus pini JCM 16418</name>
    <dbReference type="NCBI Taxonomy" id="1236976"/>
    <lineage>
        <taxon>Bacteria</taxon>
        <taxon>Bacillati</taxon>
        <taxon>Bacillota</taxon>
        <taxon>Bacilli</taxon>
        <taxon>Bacillales</taxon>
        <taxon>Paenibacillaceae</taxon>
        <taxon>Paenibacillus</taxon>
    </lineage>
</organism>
<dbReference type="eggNOG" id="COG1589">
    <property type="taxonomic scope" value="Bacteria"/>
</dbReference>
<evidence type="ECO:0000259" key="9">
    <source>
        <dbReference type="PROSITE" id="PS51779"/>
    </source>
</evidence>
<dbReference type="InterPro" id="IPR013685">
    <property type="entry name" value="POTRA_FtsQ_type"/>
</dbReference>
<dbReference type="InterPro" id="IPR026580">
    <property type="entry name" value="DivIB"/>
</dbReference>
<comment type="subcellular location">
    <subcellularLocation>
        <location evidence="8">Cell membrane</location>
        <topology evidence="8">Single-pass type II membrane protein</topology>
    </subcellularLocation>
    <subcellularLocation>
        <location evidence="1">Membrane</location>
    </subcellularLocation>
    <text evidence="8">Localizes to the division septum.</text>
</comment>
<dbReference type="RefSeq" id="WP_036646712.1">
    <property type="nucleotide sequence ID" value="NZ_BAVZ01000002.1"/>
</dbReference>
<dbReference type="Gene3D" id="3.10.20.310">
    <property type="entry name" value="membrane protein fhac"/>
    <property type="match status" value="1"/>
</dbReference>
<sequence>MPKAHIPVLKEDKPKKKVSRRIISILLLLFVVILSVLFFRSSMSKVTEIHFLGNTFTSREQLIQVSGLKIGNQYFAVSPSKIESKLLTVKSIEKATVEKHFPGVINIQIEQFPTVAYELSAQGTLQAILSSGATVTVNESGIAVEKPILTKWDDADPYKAKLSNALAQIPNELTADISEIIPSPTASFPDRIKLYTRSRFEVITAISILKEKVEYLNQVIETEQPGLITMLEADSYVPFVAATNDQDGEKATTND</sequence>
<evidence type="ECO:0000313" key="11">
    <source>
        <dbReference type="Proteomes" id="UP000019364"/>
    </source>
</evidence>
<evidence type="ECO:0000256" key="5">
    <source>
        <dbReference type="ARBA" id="ARBA00022989"/>
    </source>
</evidence>
<dbReference type="InterPro" id="IPR050487">
    <property type="entry name" value="FtsQ_DivIB"/>
</dbReference>
<evidence type="ECO:0000256" key="2">
    <source>
        <dbReference type="ARBA" id="ARBA00022475"/>
    </source>
</evidence>
<feature type="transmembrane region" description="Helical" evidence="8">
    <location>
        <begin position="21"/>
        <end position="39"/>
    </location>
</feature>
<evidence type="ECO:0000256" key="6">
    <source>
        <dbReference type="ARBA" id="ARBA00023136"/>
    </source>
</evidence>
<dbReference type="EMBL" id="BAVZ01000002">
    <property type="protein sequence ID" value="GAF07092.1"/>
    <property type="molecule type" value="Genomic_DNA"/>
</dbReference>
<dbReference type="GO" id="GO:0043093">
    <property type="term" value="P:FtsZ-dependent cytokinesis"/>
    <property type="evidence" value="ECO:0007669"/>
    <property type="project" value="UniProtKB-UniRule"/>
</dbReference>
<keyword evidence="5 8" id="KW-1133">Transmembrane helix</keyword>
<name>W7YF34_9BACL</name>
<dbReference type="PANTHER" id="PTHR37820">
    <property type="entry name" value="CELL DIVISION PROTEIN DIVIB"/>
    <property type="match status" value="1"/>
</dbReference>
<dbReference type="Gene3D" id="3.40.50.10960">
    <property type="match status" value="1"/>
</dbReference>
<dbReference type="Pfam" id="PF08478">
    <property type="entry name" value="POTRA_1"/>
    <property type="match status" value="1"/>
</dbReference>
<dbReference type="GO" id="GO:0005886">
    <property type="term" value="C:plasma membrane"/>
    <property type="evidence" value="ECO:0007669"/>
    <property type="project" value="UniProtKB-SubCell"/>
</dbReference>
<keyword evidence="7 8" id="KW-0131">Cell cycle</keyword>
<dbReference type="STRING" id="1236976.JCM16418_1081"/>
<evidence type="ECO:0000256" key="1">
    <source>
        <dbReference type="ARBA" id="ARBA00004370"/>
    </source>
</evidence>
<evidence type="ECO:0000256" key="8">
    <source>
        <dbReference type="HAMAP-Rule" id="MF_00912"/>
    </source>
</evidence>
<dbReference type="OrthoDB" id="2677691at2"/>
<keyword evidence="6 8" id="KW-0472">Membrane</keyword>
<dbReference type="InterPro" id="IPR034746">
    <property type="entry name" value="POTRA"/>
</dbReference>
<evidence type="ECO:0000313" key="10">
    <source>
        <dbReference type="EMBL" id="GAF07092.1"/>
    </source>
</evidence>
<evidence type="ECO:0000256" key="4">
    <source>
        <dbReference type="ARBA" id="ARBA00022692"/>
    </source>
</evidence>
<keyword evidence="11" id="KW-1185">Reference proteome</keyword>
<evidence type="ECO:0000256" key="7">
    <source>
        <dbReference type="ARBA" id="ARBA00023306"/>
    </source>
</evidence>
<dbReference type="PANTHER" id="PTHR37820:SF1">
    <property type="entry name" value="CELL DIVISION PROTEIN FTSQ"/>
    <property type="match status" value="1"/>
</dbReference>
<comment type="similarity">
    <text evidence="8">Belongs to the FtsQ/DivIB family. DivIB subfamily.</text>
</comment>
<dbReference type="AlphaFoldDB" id="W7YF34"/>
<feature type="domain" description="POTRA" evidence="9">
    <location>
        <begin position="44"/>
        <end position="112"/>
    </location>
</feature>
<gene>
    <name evidence="8" type="primary">divIB</name>
    <name evidence="10" type="ORF">JCM16418_1081</name>
</gene>
<keyword evidence="3 8" id="KW-0132">Cell division</keyword>
<reference evidence="10 11" key="1">
    <citation type="journal article" date="2014" name="Genome Announc.">
        <title>Draft Genome Sequence of Paenibacillus pini JCM 16418T, Isolated from the Rhizosphere of Pine Tree.</title>
        <authorList>
            <person name="Yuki M."/>
            <person name="Oshima K."/>
            <person name="Suda W."/>
            <person name="Oshida Y."/>
            <person name="Kitamura K."/>
            <person name="Iida Y."/>
            <person name="Hattori M."/>
            <person name="Ohkuma M."/>
        </authorList>
    </citation>
    <scope>NUCLEOTIDE SEQUENCE [LARGE SCALE GENOMIC DNA]</scope>
    <source>
        <strain evidence="10 11">JCM 16418</strain>
    </source>
</reference>
<keyword evidence="2 8" id="KW-1003">Cell membrane</keyword>
<dbReference type="GO" id="GO:0032153">
    <property type="term" value="C:cell division site"/>
    <property type="evidence" value="ECO:0007669"/>
    <property type="project" value="UniProtKB-UniRule"/>
</dbReference>
<comment type="caution">
    <text evidence="10">The sequence shown here is derived from an EMBL/GenBank/DDBJ whole genome shotgun (WGS) entry which is preliminary data.</text>
</comment>
<comment type="function">
    <text evidence="8">Cell division protein that may be involved in stabilizing or promoting the assembly of the division complex.</text>
</comment>
<keyword evidence="4 8" id="KW-0812">Transmembrane</keyword>